<sequence>MKIGLAGVGHLGKIHLKCLLNIPEWTVSGIYDADAENAKKVGEEYGVHVFSSFNELLEASDAVDLVTPTTTHFELARQVLKSRKHLFIEKPVTHTLQEARKLQKLYAEAEVKVQVGHVERFNPAFLAVKDQIKNPMFIEAHRLAEFNPRGTDVPVVLDLMIHDIDVVLAAVQSPVKKISASGVAVISDTPDITNARIEFLNGTVANLTASRISMKKMRKMRIFQRDAYISVDFLTKESEVISLVPENERGKNPFALTLTNAAGETKELEYSKPEIKPLNAIEEELKSFYYSIVNKTTEEVPLDDGVSSLEVAHEILQKIRVNLSMIQ</sequence>
<dbReference type="RefSeq" id="WP_124397203.1">
    <property type="nucleotide sequence ID" value="NZ_BHZE01000004.1"/>
</dbReference>
<dbReference type="GO" id="GO:0000166">
    <property type="term" value="F:nucleotide binding"/>
    <property type="evidence" value="ECO:0007669"/>
    <property type="project" value="InterPro"/>
</dbReference>
<dbReference type="Proteomes" id="UP000286715">
    <property type="component" value="Unassembled WGS sequence"/>
</dbReference>
<dbReference type="OrthoDB" id="9815825at2"/>
<evidence type="ECO:0000313" key="4">
    <source>
        <dbReference type="Proteomes" id="UP000286715"/>
    </source>
</evidence>
<name>A0A401XJJ4_9FLAO</name>
<dbReference type="InterPro" id="IPR051450">
    <property type="entry name" value="Gfo/Idh/MocA_Oxidoreductases"/>
</dbReference>
<dbReference type="Pfam" id="PF22725">
    <property type="entry name" value="GFO_IDH_MocA_C3"/>
    <property type="match status" value="1"/>
</dbReference>
<dbReference type="Gene3D" id="3.40.50.720">
    <property type="entry name" value="NAD(P)-binding Rossmann-like Domain"/>
    <property type="match status" value="1"/>
</dbReference>
<dbReference type="AlphaFoldDB" id="A0A401XJJ4"/>
<dbReference type="SUPFAM" id="SSF51735">
    <property type="entry name" value="NAD(P)-binding Rossmann-fold domains"/>
    <property type="match status" value="1"/>
</dbReference>
<evidence type="ECO:0000259" key="1">
    <source>
        <dbReference type="Pfam" id="PF01408"/>
    </source>
</evidence>
<evidence type="ECO:0000259" key="2">
    <source>
        <dbReference type="Pfam" id="PF22725"/>
    </source>
</evidence>
<dbReference type="SUPFAM" id="SSF55347">
    <property type="entry name" value="Glyceraldehyde-3-phosphate dehydrogenase-like, C-terminal domain"/>
    <property type="match status" value="1"/>
</dbReference>
<dbReference type="Pfam" id="PF01408">
    <property type="entry name" value="GFO_IDH_MocA"/>
    <property type="match status" value="1"/>
</dbReference>
<dbReference type="InterPro" id="IPR036291">
    <property type="entry name" value="NAD(P)-bd_dom_sf"/>
</dbReference>
<reference evidence="3 4" key="1">
    <citation type="submission" date="2018-11" db="EMBL/GenBank/DDBJ databases">
        <title>Schleiferia aggregans sp. nov., a moderately thermophilic heterotrophic bacterium isolated from microbial mats at a terrestrial hot spring.</title>
        <authorList>
            <person name="Iino T."/>
            <person name="Ohkuma M."/>
            <person name="Haruta S."/>
        </authorList>
    </citation>
    <scope>NUCLEOTIDE SEQUENCE [LARGE SCALE GENOMIC DNA]</scope>
    <source>
        <strain evidence="3 4">LA</strain>
    </source>
</reference>
<accession>A0A401XJJ4</accession>
<dbReference type="EMBL" id="BHZE01000004">
    <property type="protein sequence ID" value="GCD77144.1"/>
    <property type="molecule type" value="Genomic_DNA"/>
</dbReference>
<dbReference type="InterPro" id="IPR000683">
    <property type="entry name" value="Gfo/Idh/MocA-like_OxRdtase_N"/>
</dbReference>
<keyword evidence="4" id="KW-1185">Reference proteome</keyword>
<dbReference type="Gene3D" id="3.30.360.10">
    <property type="entry name" value="Dihydrodipicolinate Reductase, domain 2"/>
    <property type="match status" value="1"/>
</dbReference>
<feature type="domain" description="GFO/IDH/MocA-like oxidoreductase" evidence="2">
    <location>
        <begin position="155"/>
        <end position="223"/>
    </location>
</feature>
<protein>
    <submittedName>
        <fullName evidence="3">Oxidoreductase</fullName>
    </submittedName>
</protein>
<comment type="caution">
    <text evidence="3">The sequence shown here is derived from an EMBL/GenBank/DDBJ whole genome shotgun (WGS) entry which is preliminary data.</text>
</comment>
<dbReference type="PANTHER" id="PTHR43377">
    <property type="entry name" value="BILIVERDIN REDUCTASE A"/>
    <property type="match status" value="1"/>
</dbReference>
<organism evidence="3 4">
    <name type="scientific">Thermaurantimonas aggregans</name>
    <dbReference type="NCBI Taxonomy" id="2173829"/>
    <lineage>
        <taxon>Bacteria</taxon>
        <taxon>Pseudomonadati</taxon>
        <taxon>Bacteroidota</taxon>
        <taxon>Flavobacteriia</taxon>
        <taxon>Flavobacteriales</taxon>
        <taxon>Schleiferiaceae</taxon>
        <taxon>Thermaurantimonas</taxon>
    </lineage>
</organism>
<dbReference type="PANTHER" id="PTHR43377:SF1">
    <property type="entry name" value="BILIVERDIN REDUCTASE A"/>
    <property type="match status" value="1"/>
</dbReference>
<evidence type="ECO:0000313" key="3">
    <source>
        <dbReference type="EMBL" id="GCD77144.1"/>
    </source>
</evidence>
<gene>
    <name evidence="3" type="ORF">JCM31826_06260</name>
</gene>
<feature type="domain" description="Gfo/Idh/MocA-like oxidoreductase N-terminal" evidence="1">
    <location>
        <begin position="1"/>
        <end position="117"/>
    </location>
</feature>
<dbReference type="InterPro" id="IPR055170">
    <property type="entry name" value="GFO_IDH_MocA-like_dom"/>
</dbReference>
<proteinExistence type="predicted"/>